<evidence type="ECO:0000256" key="1">
    <source>
        <dbReference type="ARBA" id="ARBA00022741"/>
    </source>
</evidence>
<keyword evidence="1 4" id="KW-0547">Nucleotide-binding</keyword>
<dbReference type="InterPro" id="IPR016491">
    <property type="entry name" value="Septin"/>
</dbReference>
<dbReference type="GO" id="GO:0005525">
    <property type="term" value="F:GTP binding"/>
    <property type="evidence" value="ECO:0007669"/>
    <property type="project" value="UniProtKB-KW"/>
</dbReference>
<dbReference type="Gene3D" id="3.40.50.300">
    <property type="entry name" value="P-loop containing nucleotide triphosphate hydrolases"/>
    <property type="match status" value="1"/>
</dbReference>
<dbReference type="Gene3D" id="1.25.40.10">
    <property type="entry name" value="Tetratricopeptide repeat domain"/>
    <property type="match status" value="1"/>
</dbReference>
<dbReference type="FunFam" id="3.40.50.300:FF:000036">
    <property type="entry name" value="septin-6 isoform X2"/>
    <property type="match status" value="1"/>
</dbReference>
<dbReference type="PROSITE" id="PS50005">
    <property type="entry name" value="TPR"/>
    <property type="match status" value="2"/>
</dbReference>
<feature type="repeat" description="TPR" evidence="3">
    <location>
        <begin position="389"/>
        <end position="422"/>
    </location>
</feature>
<proteinExistence type="inferred from homology"/>
<dbReference type="InterPro" id="IPR030379">
    <property type="entry name" value="G_SEPTIN_dom"/>
</dbReference>
<dbReference type="PANTHER" id="PTHR18884">
    <property type="entry name" value="SEPTIN"/>
    <property type="match status" value="1"/>
</dbReference>
<dbReference type="SMART" id="SM00028">
    <property type="entry name" value="TPR"/>
    <property type="match status" value="2"/>
</dbReference>
<dbReference type="CDD" id="cd01850">
    <property type="entry name" value="CDC_Septin"/>
    <property type="match status" value="1"/>
</dbReference>
<dbReference type="Pfam" id="PF00735">
    <property type="entry name" value="Septin"/>
    <property type="match status" value="1"/>
</dbReference>
<protein>
    <recommendedName>
        <fullName evidence="7">Septin-type G domain-containing protein</fullName>
    </recommendedName>
</protein>
<dbReference type="InterPro" id="IPR019734">
    <property type="entry name" value="TPR_rpt"/>
</dbReference>
<sequence>MANSSSGTEPSISKYFTNDPPSCFDSISAGEDGQTQDAIAEAYLSYDYLAASSTDQQPNIPDSVRDLWEPPRVTPGVPPTSLTMPGVSVATDLTDPVQDAVGLLVDANEAQQRKLLLPDNVTQDERGLRELIEHGCFRSAVNLTARLLTIKQQGFGHAGHPVKHSPNSLQLWFTRLALLVKLGQYEIARVEAEPFGALSNADVFYEFYHPDMHADRKGSMAPFSFRLLLAELPVYLGAPRVALDRLTALLAIVNQIKVYFERGTGTIPHATDAHAFWTVRETRILHSIVNCALAVKDFGLVEQLLERLVAAAATPQKRILLSAWGRIRLQCGDMVGAEKKFSEARRLKEEKSSEVPDLIDRGLLAVAQNDFQSAFDLFQKASTAAPSNTMLYNNMGVCLLYSGKLKEAIKLYEGAIQRNTKSCLNESLLVNLSTLYELESNHAKEKKINLLKLVNRHRADLTVGLDNDLTRSLKQSGHVGFDSLPDQLVSKSIQNGFVFNIMCIGETGLGKSTLMDSLFNTNFESQPSPHTMPSVKLKAHTYELQESTVRLKLTICDTVGYGDQINKDDSFKAVVDYIDLQFEAYLQEELKIKRSLSTYHDSRTHICLYFICPTGHGLKSLDLVCMKMLDSKVNIIPIIAKADTISKTELTKFKSKINEELAANGVQIYSFPTDDESVTEVNTTMNAHIPFAVVGSTDFVRIGNKTVRARQYPWGTVQVENEGHCDFVKLREMLIRTNMEDMREKTHTRHYELYRQKRLEEMGFTDVDSENKPVSFQQTFEAKRSNHLAELQAKEDDVRQMFVVRVKEKEAELKENEKELHAKFDKLKKDHAEDKRKLEESRKKLEEEFVEFNRRKSQMATHHTLTLGKSKKK</sequence>
<accession>A0A182QKZ0</accession>
<evidence type="ECO:0000256" key="6">
    <source>
        <dbReference type="SAM" id="MobiDB-lite"/>
    </source>
</evidence>
<dbReference type="EnsemblMetazoa" id="AFAF012314-RA">
    <property type="protein sequence ID" value="AFAF012314-PA"/>
    <property type="gene ID" value="AFAF012314"/>
</dbReference>
<organism evidence="8 9">
    <name type="scientific">Anopheles farauti</name>
    <dbReference type="NCBI Taxonomy" id="69004"/>
    <lineage>
        <taxon>Eukaryota</taxon>
        <taxon>Metazoa</taxon>
        <taxon>Ecdysozoa</taxon>
        <taxon>Arthropoda</taxon>
        <taxon>Hexapoda</taxon>
        <taxon>Insecta</taxon>
        <taxon>Pterygota</taxon>
        <taxon>Neoptera</taxon>
        <taxon>Endopterygota</taxon>
        <taxon>Diptera</taxon>
        <taxon>Nematocera</taxon>
        <taxon>Culicoidea</taxon>
        <taxon>Culicidae</taxon>
        <taxon>Anophelinae</taxon>
        <taxon>Anopheles</taxon>
    </lineage>
</organism>
<evidence type="ECO:0000259" key="7">
    <source>
        <dbReference type="PROSITE" id="PS51719"/>
    </source>
</evidence>
<feature type="coiled-coil region" evidence="5">
    <location>
        <begin position="803"/>
        <end position="855"/>
    </location>
</feature>
<evidence type="ECO:0000313" key="9">
    <source>
        <dbReference type="Proteomes" id="UP000075886"/>
    </source>
</evidence>
<feature type="repeat" description="TPR" evidence="3">
    <location>
        <begin position="355"/>
        <end position="388"/>
    </location>
</feature>
<keyword evidence="2 4" id="KW-0342">GTP-binding</keyword>
<name>A0A182QKZ0_9DIPT</name>
<evidence type="ECO:0000313" key="8">
    <source>
        <dbReference type="EnsemblMetazoa" id="AFAF012314-PA"/>
    </source>
</evidence>
<dbReference type="InterPro" id="IPR011990">
    <property type="entry name" value="TPR-like_helical_dom_sf"/>
</dbReference>
<comment type="similarity">
    <text evidence="4">Belongs to the TRAFAC class TrmE-Era-EngA-EngB-Septin-like GTPase superfamily. Septin GTPase family.</text>
</comment>
<evidence type="ECO:0000256" key="3">
    <source>
        <dbReference type="PROSITE-ProRule" id="PRU00339"/>
    </source>
</evidence>
<dbReference type="VEuPathDB" id="VectorBase:AFAF012314"/>
<reference evidence="9" key="1">
    <citation type="submission" date="2014-01" db="EMBL/GenBank/DDBJ databases">
        <title>The Genome Sequence of Anopheles farauti FAR1 (V2).</title>
        <authorList>
            <consortium name="The Broad Institute Genomics Platform"/>
            <person name="Neafsey D.E."/>
            <person name="Besansky N."/>
            <person name="Howell P."/>
            <person name="Walton C."/>
            <person name="Young S.K."/>
            <person name="Zeng Q."/>
            <person name="Gargeya S."/>
            <person name="Fitzgerald M."/>
            <person name="Haas B."/>
            <person name="Abouelleil A."/>
            <person name="Allen A.W."/>
            <person name="Alvarado L."/>
            <person name="Arachchi H.M."/>
            <person name="Berlin A.M."/>
            <person name="Chapman S.B."/>
            <person name="Gainer-Dewar J."/>
            <person name="Goldberg J."/>
            <person name="Griggs A."/>
            <person name="Gujja S."/>
            <person name="Hansen M."/>
            <person name="Howarth C."/>
            <person name="Imamovic A."/>
            <person name="Ireland A."/>
            <person name="Larimer J."/>
            <person name="McCowan C."/>
            <person name="Murphy C."/>
            <person name="Pearson M."/>
            <person name="Poon T.W."/>
            <person name="Priest M."/>
            <person name="Roberts A."/>
            <person name="Saif S."/>
            <person name="Shea T."/>
            <person name="Sisk P."/>
            <person name="Sykes S."/>
            <person name="Wortman J."/>
            <person name="Nusbaum C."/>
            <person name="Birren B."/>
        </authorList>
    </citation>
    <scope>NUCLEOTIDE SEQUENCE [LARGE SCALE GENOMIC DNA]</scope>
    <source>
        <strain evidence="9">FAR1</strain>
    </source>
</reference>
<dbReference type="SUPFAM" id="SSF48452">
    <property type="entry name" value="TPR-like"/>
    <property type="match status" value="1"/>
</dbReference>
<evidence type="ECO:0000256" key="4">
    <source>
        <dbReference type="RuleBase" id="RU004560"/>
    </source>
</evidence>
<evidence type="ECO:0000256" key="2">
    <source>
        <dbReference type="ARBA" id="ARBA00023134"/>
    </source>
</evidence>
<reference evidence="8" key="2">
    <citation type="submission" date="2020-05" db="UniProtKB">
        <authorList>
            <consortium name="EnsemblMetazoa"/>
        </authorList>
    </citation>
    <scope>IDENTIFICATION</scope>
    <source>
        <strain evidence="8">FAR1</strain>
    </source>
</reference>
<dbReference type="AlphaFoldDB" id="A0A182QKZ0"/>
<keyword evidence="9" id="KW-1185">Reference proteome</keyword>
<dbReference type="PROSITE" id="PS51719">
    <property type="entry name" value="G_SEPTIN"/>
    <property type="match status" value="1"/>
</dbReference>
<feature type="region of interest" description="Disordered" evidence="6">
    <location>
        <begin position="1"/>
        <end position="20"/>
    </location>
</feature>
<dbReference type="SUPFAM" id="SSF52540">
    <property type="entry name" value="P-loop containing nucleoside triphosphate hydrolases"/>
    <property type="match status" value="1"/>
</dbReference>
<dbReference type="STRING" id="69004.A0A182QKZ0"/>
<dbReference type="Proteomes" id="UP000075886">
    <property type="component" value="Unassembled WGS sequence"/>
</dbReference>
<dbReference type="InterPro" id="IPR027417">
    <property type="entry name" value="P-loop_NTPase"/>
</dbReference>
<dbReference type="EMBL" id="AXCN02002036">
    <property type="status" value="NOT_ANNOTATED_CDS"/>
    <property type="molecule type" value="Genomic_DNA"/>
</dbReference>
<keyword evidence="3" id="KW-0802">TPR repeat</keyword>
<feature type="domain" description="Septin-type G" evidence="7">
    <location>
        <begin position="495"/>
        <end position="761"/>
    </location>
</feature>
<keyword evidence="5" id="KW-0175">Coiled coil</keyword>
<evidence type="ECO:0000256" key="5">
    <source>
        <dbReference type="SAM" id="Coils"/>
    </source>
</evidence>